<feature type="transmembrane region" description="Helical" evidence="9">
    <location>
        <begin position="121"/>
        <end position="143"/>
    </location>
</feature>
<feature type="transmembrane region" description="Helical" evidence="9">
    <location>
        <begin position="316"/>
        <end position="335"/>
    </location>
</feature>
<comment type="caution">
    <text evidence="10">The sequence shown here is derived from an EMBL/GenBank/DDBJ whole genome shotgun (WGS) entry which is preliminary data.</text>
</comment>
<feature type="transmembrane region" description="Helical" evidence="9">
    <location>
        <begin position="228"/>
        <end position="247"/>
    </location>
</feature>
<keyword evidence="7 8" id="KW-0472">Membrane</keyword>
<reference evidence="10" key="1">
    <citation type="submission" date="2021-02" db="EMBL/GenBank/DDBJ databases">
        <title>Infant gut strain persistence is associated with maternal origin, phylogeny, and functional potential including surface adhesion and iron acquisition.</title>
        <authorList>
            <person name="Lou Y.C."/>
        </authorList>
    </citation>
    <scope>NUCLEOTIDE SEQUENCE</scope>
    <source>
        <strain evidence="10">L3_058_000G1_dasL3_058_000G1_concoct_72</strain>
    </source>
</reference>
<feature type="transmembrane region" description="Helical" evidence="9">
    <location>
        <begin position="186"/>
        <end position="208"/>
    </location>
</feature>
<comment type="subcellular location">
    <subcellularLocation>
        <location evidence="1 8">Cell membrane</location>
        <topology evidence="1 8">Multi-pass membrane protein</topology>
    </subcellularLocation>
</comment>
<dbReference type="InterPro" id="IPR004706">
    <property type="entry name" value="Arsenical-R_Acr3"/>
</dbReference>
<dbReference type="InterPro" id="IPR038770">
    <property type="entry name" value="Na+/solute_symporter_sf"/>
</dbReference>
<dbReference type="PANTHER" id="PTHR43057">
    <property type="entry name" value="ARSENITE EFFLUX TRANSPORTER"/>
    <property type="match status" value="1"/>
</dbReference>
<keyword evidence="3 8" id="KW-0813">Transport</keyword>
<comment type="similarity">
    <text evidence="2 8">Belongs to the arsenical resistance-3 (ACR3) (TC 2.A.59) family.</text>
</comment>
<evidence type="ECO:0000313" key="10">
    <source>
        <dbReference type="EMBL" id="MBS5965735.1"/>
    </source>
</evidence>
<evidence type="ECO:0000256" key="9">
    <source>
        <dbReference type="SAM" id="Phobius"/>
    </source>
</evidence>
<dbReference type="InterPro" id="IPR002657">
    <property type="entry name" value="BilAc:Na_symport/Acr3"/>
</dbReference>
<dbReference type="GO" id="GO:0015105">
    <property type="term" value="F:arsenite transmembrane transporter activity"/>
    <property type="evidence" value="ECO:0007669"/>
    <property type="project" value="TreeGrafter"/>
</dbReference>
<evidence type="ECO:0000256" key="6">
    <source>
        <dbReference type="ARBA" id="ARBA00022989"/>
    </source>
</evidence>
<dbReference type="Pfam" id="PF01758">
    <property type="entry name" value="SBF"/>
    <property type="match status" value="1"/>
</dbReference>
<evidence type="ECO:0000256" key="1">
    <source>
        <dbReference type="ARBA" id="ARBA00004651"/>
    </source>
</evidence>
<evidence type="ECO:0000256" key="3">
    <source>
        <dbReference type="ARBA" id="ARBA00022448"/>
    </source>
</evidence>
<dbReference type="NCBIfam" id="TIGR00832">
    <property type="entry name" value="acr3"/>
    <property type="match status" value="1"/>
</dbReference>
<evidence type="ECO:0000256" key="7">
    <source>
        <dbReference type="ARBA" id="ARBA00023136"/>
    </source>
</evidence>
<sequence>MKETNEKISFFERYLSIWVLLCMAAGILIARFMPSVQSFLQSLEFKGQNIILTVLMWLMIYPMMVRIDFNSLKNVGRHPQGIIISTIASWGIKPFLMFGLSTLFFHYVFSQLIPVNLANDFVIGAVLLGTAPCTAMVFVWSSLTNGDPAQTLVQISINDILILFLFVPLVQLLLGLKGITLPIDVLIMSLVLFVVIPLVGGFLSRYFIIKNKGKDYLENNFIKKFDGVTTIGLLLTLVIIFTFQGDMIVKHPLYVVLIAVPLILQNVISFSLTYFVSKVSKLPHEIAAPASLIAASDFFELSVAVGIALFGVDSPVVLASTVGVLTEVPVMLLLVRIVNNTKSSFPSLERVK</sequence>
<feature type="transmembrane region" description="Helical" evidence="9">
    <location>
        <begin position="155"/>
        <end position="174"/>
    </location>
</feature>
<keyword evidence="6 8" id="KW-1133">Transmembrane helix</keyword>
<gene>
    <name evidence="10" type="primary">arsB</name>
    <name evidence="10" type="ORF">KIA07_08770</name>
</gene>
<dbReference type="GO" id="GO:0015104">
    <property type="term" value="F:antimonite transmembrane transporter activity"/>
    <property type="evidence" value="ECO:0007669"/>
    <property type="project" value="TreeGrafter"/>
</dbReference>
<evidence type="ECO:0000256" key="5">
    <source>
        <dbReference type="ARBA" id="ARBA00022692"/>
    </source>
</evidence>
<evidence type="ECO:0000256" key="2">
    <source>
        <dbReference type="ARBA" id="ARBA00010110"/>
    </source>
</evidence>
<dbReference type="GO" id="GO:0015297">
    <property type="term" value="F:antiporter activity"/>
    <property type="evidence" value="ECO:0007669"/>
    <property type="project" value="UniProtKB-UniRule"/>
</dbReference>
<keyword evidence="4 8" id="KW-1003">Cell membrane</keyword>
<dbReference type="Proteomes" id="UP000730862">
    <property type="component" value="Unassembled WGS sequence"/>
</dbReference>
<evidence type="ECO:0000256" key="4">
    <source>
        <dbReference type="ARBA" id="ARBA00022475"/>
    </source>
</evidence>
<dbReference type="PIRSF" id="PIRSF005508">
    <property type="entry name" value="Acr3"/>
    <property type="match status" value="1"/>
</dbReference>
<dbReference type="AlphaFoldDB" id="A0A943QP54"/>
<protein>
    <submittedName>
        <fullName evidence="10">ACR3 family arsenite efflux transporter</fullName>
    </submittedName>
</protein>
<evidence type="ECO:0000313" key="11">
    <source>
        <dbReference type="Proteomes" id="UP000730862"/>
    </source>
</evidence>
<dbReference type="PANTHER" id="PTHR43057:SF1">
    <property type="entry name" value="ARSENICAL-RESISTANCE PROTEIN 3"/>
    <property type="match status" value="1"/>
</dbReference>
<feature type="transmembrane region" description="Helical" evidence="9">
    <location>
        <begin position="253"/>
        <end position="276"/>
    </location>
</feature>
<name>A0A943QP54_FINMA</name>
<accession>A0A943QP54</accession>
<dbReference type="EMBL" id="JAHAIK010000036">
    <property type="protein sequence ID" value="MBS5965735.1"/>
    <property type="molecule type" value="Genomic_DNA"/>
</dbReference>
<evidence type="ECO:0000256" key="8">
    <source>
        <dbReference type="PIRNR" id="PIRNR005508"/>
    </source>
</evidence>
<feature type="transmembrane region" description="Helical" evidence="9">
    <location>
        <begin position="81"/>
        <end position="109"/>
    </location>
</feature>
<feature type="transmembrane region" description="Helical" evidence="9">
    <location>
        <begin position="12"/>
        <end position="30"/>
    </location>
</feature>
<keyword evidence="5 8" id="KW-0812">Transmembrane</keyword>
<dbReference type="GO" id="GO:0005886">
    <property type="term" value="C:plasma membrane"/>
    <property type="evidence" value="ECO:0007669"/>
    <property type="project" value="UniProtKB-SubCell"/>
</dbReference>
<proteinExistence type="inferred from homology"/>
<feature type="transmembrane region" description="Helical" evidence="9">
    <location>
        <begin position="50"/>
        <end position="69"/>
    </location>
</feature>
<dbReference type="Gene3D" id="1.20.1530.20">
    <property type="match status" value="1"/>
</dbReference>
<feature type="transmembrane region" description="Helical" evidence="9">
    <location>
        <begin position="288"/>
        <end position="310"/>
    </location>
</feature>
<organism evidence="10 11">
    <name type="scientific">Finegoldia magna</name>
    <name type="common">Peptostreptococcus magnus</name>
    <dbReference type="NCBI Taxonomy" id="1260"/>
    <lineage>
        <taxon>Bacteria</taxon>
        <taxon>Bacillati</taxon>
        <taxon>Bacillota</taxon>
        <taxon>Tissierellia</taxon>
        <taxon>Tissierellales</taxon>
        <taxon>Peptoniphilaceae</taxon>
        <taxon>Finegoldia</taxon>
    </lineage>
</organism>